<gene>
    <name evidence="2" type="ORF">F2P56_005880</name>
</gene>
<dbReference type="InterPro" id="IPR013103">
    <property type="entry name" value="RVT_2"/>
</dbReference>
<proteinExistence type="predicted"/>
<name>A0A833XWR0_JUGRE</name>
<dbReference type="Gramene" id="Jr03_02580_p1">
    <property type="protein sequence ID" value="cds.Jr03_02580_p1"/>
    <property type="gene ID" value="Jr03_02580"/>
</dbReference>
<evidence type="ECO:0000259" key="1">
    <source>
        <dbReference type="Pfam" id="PF07727"/>
    </source>
</evidence>
<reference evidence="2" key="2">
    <citation type="submission" date="2020-03" db="EMBL/GenBank/DDBJ databases">
        <title>Walnut 2.0.</title>
        <authorList>
            <person name="Marrano A."/>
            <person name="Britton M."/>
            <person name="Zimin A.V."/>
            <person name="Zaini P.A."/>
            <person name="Workman R."/>
            <person name="Puiu D."/>
            <person name="Bianco L."/>
            <person name="Allen B.J."/>
            <person name="Troggio M."/>
            <person name="Leslie C.A."/>
            <person name="Timp W."/>
            <person name="Dendekar A."/>
            <person name="Salzberg S.L."/>
            <person name="Neale D.B."/>
        </authorList>
    </citation>
    <scope>NUCLEOTIDE SEQUENCE</scope>
    <source>
        <tissue evidence="2">Leaves</tissue>
    </source>
</reference>
<dbReference type="AlphaFoldDB" id="A0A833XWR0"/>
<sequence length="207" mass="24264">MVEDFEIAMMKEYEMTDLGLMRYFLGIQVRQTKGEVFICQEKYIEDLQKKFHMTGCKPVSTPMSPNEKLQQNDEAEKADAKAYRSLVRSLIYLKNTRPDIVHSVSLISRFMKQPSKFHHAAAKRIIRYLQGTKKLVIMYMKEIDTKLFGLTVIGLDHLRIEKAHQATFFVWVQKLLLGVQRSKRQLPYPLQKPNTLQQQMPHVKLYG</sequence>
<dbReference type="PANTHER" id="PTHR11439:SF483">
    <property type="entry name" value="PEPTIDE SYNTHASE GLIP-LIKE, PUTATIVE (AFU_ORTHOLOGUE AFUA_3G12920)-RELATED"/>
    <property type="match status" value="1"/>
</dbReference>
<feature type="domain" description="Reverse transcriptase Ty1/copia-type" evidence="1">
    <location>
        <begin position="1"/>
        <end position="64"/>
    </location>
</feature>
<protein>
    <recommendedName>
        <fullName evidence="1">Reverse transcriptase Ty1/copia-type domain-containing protein</fullName>
    </recommendedName>
</protein>
<evidence type="ECO:0000313" key="2">
    <source>
        <dbReference type="EMBL" id="KAF5473933.1"/>
    </source>
</evidence>
<dbReference type="PANTHER" id="PTHR11439">
    <property type="entry name" value="GAG-POL-RELATED RETROTRANSPOSON"/>
    <property type="match status" value="1"/>
</dbReference>
<dbReference type="EMBL" id="LIHL02000003">
    <property type="protein sequence ID" value="KAF5473933.1"/>
    <property type="molecule type" value="Genomic_DNA"/>
</dbReference>
<reference evidence="2" key="1">
    <citation type="submission" date="2015-10" db="EMBL/GenBank/DDBJ databases">
        <authorList>
            <person name="Martinez-Garcia P.J."/>
            <person name="Crepeau M.W."/>
            <person name="Puiu D."/>
            <person name="Gonzalez-Ibeas D."/>
            <person name="Whalen J."/>
            <person name="Stevens K."/>
            <person name="Paul R."/>
            <person name="Butterfield T."/>
            <person name="Britton M."/>
            <person name="Reagan R."/>
            <person name="Chakraborty S."/>
            <person name="Walawage S.L."/>
            <person name="Vasquez-Gross H.A."/>
            <person name="Cardeno C."/>
            <person name="Famula R."/>
            <person name="Pratt K."/>
            <person name="Kuruganti S."/>
            <person name="Aradhya M.K."/>
            <person name="Leslie C.A."/>
            <person name="Dandekar A.M."/>
            <person name="Salzberg S.L."/>
            <person name="Wegrzyn J.L."/>
            <person name="Langley C.H."/>
            <person name="Neale D.B."/>
        </authorList>
    </citation>
    <scope>NUCLEOTIDE SEQUENCE</scope>
    <source>
        <tissue evidence="2">Leaves</tissue>
    </source>
</reference>
<comment type="caution">
    <text evidence="2">The sequence shown here is derived from an EMBL/GenBank/DDBJ whole genome shotgun (WGS) entry which is preliminary data.</text>
</comment>
<evidence type="ECO:0000313" key="3">
    <source>
        <dbReference type="Proteomes" id="UP000619265"/>
    </source>
</evidence>
<organism evidence="2 3">
    <name type="scientific">Juglans regia</name>
    <name type="common">English walnut</name>
    <dbReference type="NCBI Taxonomy" id="51240"/>
    <lineage>
        <taxon>Eukaryota</taxon>
        <taxon>Viridiplantae</taxon>
        <taxon>Streptophyta</taxon>
        <taxon>Embryophyta</taxon>
        <taxon>Tracheophyta</taxon>
        <taxon>Spermatophyta</taxon>
        <taxon>Magnoliopsida</taxon>
        <taxon>eudicotyledons</taxon>
        <taxon>Gunneridae</taxon>
        <taxon>Pentapetalae</taxon>
        <taxon>rosids</taxon>
        <taxon>fabids</taxon>
        <taxon>Fagales</taxon>
        <taxon>Juglandaceae</taxon>
        <taxon>Juglans</taxon>
    </lineage>
</organism>
<dbReference type="Pfam" id="PF07727">
    <property type="entry name" value="RVT_2"/>
    <property type="match status" value="1"/>
</dbReference>
<dbReference type="Proteomes" id="UP000619265">
    <property type="component" value="Unassembled WGS sequence"/>
</dbReference>
<accession>A0A833XWR0</accession>